<feature type="binding site" evidence="11">
    <location>
        <begin position="309"/>
        <end position="313"/>
    </location>
    <ligand>
        <name>FMN</name>
        <dbReference type="ChEBI" id="CHEBI:58210"/>
    </ligand>
</feature>
<evidence type="ECO:0000256" key="10">
    <source>
        <dbReference type="ARBA" id="ARBA00023239"/>
    </source>
</evidence>
<comment type="catalytic activity">
    <reaction evidence="11 12">
        <text>5-O-(1-carboxyvinyl)-3-phosphoshikimate = chorismate + phosphate</text>
        <dbReference type="Rhea" id="RHEA:21020"/>
        <dbReference type="ChEBI" id="CHEBI:29748"/>
        <dbReference type="ChEBI" id="CHEBI:43474"/>
        <dbReference type="ChEBI" id="CHEBI:57701"/>
        <dbReference type="EC" id="4.2.3.5"/>
    </reaction>
</comment>
<evidence type="ECO:0000256" key="7">
    <source>
        <dbReference type="ARBA" id="ARBA00022827"/>
    </source>
</evidence>
<dbReference type="SUPFAM" id="SSF103263">
    <property type="entry name" value="Chorismate synthase, AroC"/>
    <property type="match status" value="1"/>
</dbReference>
<dbReference type="GO" id="GO:0005829">
    <property type="term" value="C:cytosol"/>
    <property type="evidence" value="ECO:0007669"/>
    <property type="project" value="TreeGrafter"/>
</dbReference>
<comment type="caution">
    <text evidence="13">The sequence shown here is derived from an EMBL/GenBank/DDBJ whole genome shotgun (WGS) entry which is preliminary data.</text>
</comment>
<evidence type="ECO:0000256" key="6">
    <source>
        <dbReference type="ARBA" id="ARBA00022643"/>
    </source>
</evidence>
<dbReference type="GO" id="GO:0009073">
    <property type="term" value="P:aromatic amino acid family biosynthetic process"/>
    <property type="evidence" value="ECO:0007669"/>
    <property type="project" value="UniProtKB-KW"/>
</dbReference>
<evidence type="ECO:0000256" key="1">
    <source>
        <dbReference type="ARBA" id="ARBA00005044"/>
    </source>
</evidence>
<dbReference type="NCBIfam" id="NF003793">
    <property type="entry name" value="PRK05382.1"/>
    <property type="match status" value="1"/>
</dbReference>
<evidence type="ECO:0000256" key="4">
    <source>
        <dbReference type="ARBA" id="ARBA00022605"/>
    </source>
</evidence>
<keyword evidence="4 11" id="KW-0028">Amino-acid biosynthesis</keyword>
<evidence type="ECO:0000256" key="12">
    <source>
        <dbReference type="RuleBase" id="RU000605"/>
    </source>
</evidence>
<feature type="binding site" evidence="11">
    <location>
        <position position="39"/>
    </location>
    <ligand>
        <name>NADP(+)</name>
        <dbReference type="ChEBI" id="CHEBI:58349"/>
    </ligand>
</feature>
<comment type="function">
    <text evidence="11">Catalyzes the anti-1,4-elimination of the C-3 phosphate and the C-6 proR hydrogen from 5-enolpyruvylshikimate-3-phosphate (EPSP) to yield chorismate, which is the branch point compound that serves as the starting substrate for the three terminal pathways of aromatic amino acid biosynthesis. This reaction introduces a second double bond into the aromatic ring system.</text>
</comment>
<dbReference type="GO" id="GO:0009423">
    <property type="term" value="P:chorismate biosynthetic process"/>
    <property type="evidence" value="ECO:0007669"/>
    <property type="project" value="UniProtKB-UniRule"/>
</dbReference>
<feature type="binding site" evidence="11">
    <location>
        <position position="294"/>
    </location>
    <ligand>
        <name>FMN</name>
        <dbReference type="ChEBI" id="CHEBI:58210"/>
    </ligand>
</feature>
<evidence type="ECO:0000313" key="13">
    <source>
        <dbReference type="EMBL" id="HED10942.1"/>
    </source>
</evidence>
<dbReference type="PROSITE" id="PS00789">
    <property type="entry name" value="CHORISMATE_SYNTHASE_3"/>
    <property type="match status" value="1"/>
</dbReference>
<dbReference type="CDD" id="cd07304">
    <property type="entry name" value="Chorismate_synthase"/>
    <property type="match status" value="1"/>
</dbReference>
<evidence type="ECO:0000256" key="5">
    <source>
        <dbReference type="ARBA" id="ARBA00022630"/>
    </source>
</evidence>
<dbReference type="PROSITE" id="PS00787">
    <property type="entry name" value="CHORISMATE_SYNTHASE_1"/>
    <property type="match status" value="1"/>
</dbReference>
<keyword evidence="9 11" id="KW-0057">Aromatic amino acid biosynthesis</keyword>
<reference evidence="13" key="1">
    <citation type="journal article" date="2020" name="mSystems">
        <title>Genome- and Community-Level Interaction Insights into Carbon Utilization and Element Cycling Functions of Hydrothermarchaeota in Hydrothermal Sediment.</title>
        <authorList>
            <person name="Zhou Z."/>
            <person name="Liu Y."/>
            <person name="Xu W."/>
            <person name="Pan J."/>
            <person name="Luo Z.H."/>
            <person name="Li M."/>
        </authorList>
    </citation>
    <scope>NUCLEOTIDE SEQUENCE [LARGE SCALE GENOMIC DNA]</scope>
    <source>
        <strain evidence="13">HyVt-456</strain>
    </source>
</reference>
<organism evidence="13">
    <name type="scientific">Caldithrix abyssi</name>
    <dbReference type="NCBI Taxonomy" id="187145"/>
    <lineage>
        <taxon>Bacteria</taxon>
        <taxon>Pseudomonadati</taxon>
        <taxon>Calditrichota</taxon>
        <taxon>Calditrichia</taxon>
        <taxon>Calditrichales</taxon>
        <taxon>Calditrichaceae</taxon>
        <taxon>Caldithrix</taxon>
    </lineage>
</organism>
<evidence type="ECO:0000256" key="3">
    <source>
        <dbReference type="ARBA" id="ARBA00013036"/>
    </source>
</evidence>
<accession>A0A7V1LNU2</accession>
<comment type="similarity">
    <text evidence="2 11 12">Belongs to the chorismate synthase family.</text>
</comment>
<dbReference type="InterPro" id="IPR020541">
    <property type="entry name" value="Chorismate_synthase_CS"/>
</dbReference>
<evidence type="ECO:0000256" key="11">
    <source>
        <dbReference type="HAMAP-Rule" id="MF_00300"/>
    </source>
</evidence>
<keyword evidence="10 11" id="KW-0456">Lyase</keyword>
<keyword evidence="6 11" id="KW-0288">FMN</keyword>
<dbReference type="GO" id="GO:0008652">
    <property type="term" value="P:amino acid biosynthetic process"/>
    <property type="evidence" value="ECO:0007669"/>
    <property type="project" value="UniProtKB-KW"/>
</dbReference>
<dbReference type="UniPathway" id="UPA00053">
    <property type="reaction ID" value="UER00090"/>
</dbReference>
<evidence type="ECO:0000256" key="2">
    <source>
        <dbReference type="ARBA" id="ARBA00008014"/>
    </source>
</evidence>
<dbReference type="GO" id="GO:0010181">
    <property type="term" value="F:FMN binding"/>
    <property type="evidence" value="ECO:0007669"/>
    <property type="project" value="TreeGrafter"/>
</dbReference>
<dbReference type="InterPro" id="IPR000453">
    <property type="entry name" value="Chorismate_synth"/>
</dbReference>
<evidence type="ECO:0000256" key="9">
    <source>
        <dbReference type="ARBA" id="ARBA00023141"/>
    </source>
</evidence>
<comment type="subunit">
    <text evidence="11">Homotetramer.</text>
</comment>
<dbReference type="PIRSF" id="PIRSF001456">
    <property type="entry name" value="Chorismate_synth"/>
    <property type="match status" value="1"/>
</dbReference>
<keyword evidence="8 11" id="KW-0521">NADP</keyword>
<comment type="cofactor">
    <cofactor evidence="11 12">
        <name>FMNH2</name>
        <dbReference type="ChEBI" id="CHEBI:57618"/>
    </cofactor>
    <text evidence="11 12">Reduced FMN (FMNH(2)).</text>
</comment>
<keyword evidence="5 11" id="KW-0285">Flavoprotein</keyword>
<dbReference type="AlphaFoldDB" id="A0A7V1LNU2"/>
<dbReference type="Proteomes" id="UP000886005">
    <property type="component" value="Unassembled WGS sequence"/>
</dbReference>
<keyword evidence="7 11" id="KW-0274">FAD</keyword>
<dbReference type="PANTHER" id="PTHR21085">
    <property type="entry name" value="CHORISMATE SYNTHASE"/>
    <property type="match status" value="1"/>
</dbReference>
<dbReference type="Gene3D" id="3.60.150.10">
    <property type="entry name" value="Chorismate synthase AroC"/>
    <property type="match status" value="1"/>
</dbReference>
<comment type="pathway">
    <text evidence="1 11 12">Metabolic intermediate biosynthesis; chorismate biosynthesis; chorismate from D-erythrose 4-phosphate and phosphoenolpyruvate: step 7/7.</text>
</comment>
<dbReference type="NCBIfam" id="TIGR00033">
    <property type="entry name" value="aroC"/>
    <property type="match status" value="1"/>
</dbReference>
<proteinExistence type="inferred from homology"/>
<protein>
    <recommendedName>
        <fullName evidence="3 11">Chorismate synthase</fullName>
        <shortName evidence="11">CS</shortName>
        <ecNumber evidence="3 11">4.2.3.5</ecNumber>
    </recommendedName>
    <alternativeName>
        <fullName evidence="11">5-enolpyruvylshikimate-3-phosphate phospholyase</fullName>
    </alternativeName>
</protein>
<dbReference type="GO" id="GO:0004107">
    <property type="term" value="F:chorismate synthase activity"/>
    <property type="evidence" value="ECO:0007669"/>
    <property type="project" value="UniProtKB-UniRule"/>
</dbReference>
<feature type="binding site" evidence="11">
    <location>
        <position position="45"/>
    </location>
    <ligand>
        <name>NADP(+)</name>
        <dbReference type="ChEBI" id="CHEBI:58349"/>
    </ligand>
</feature>
<dbReference type="EMBL" id="DRLD01000266">
    <property type="protein sequence ID" value="HED10942.1"/>
    <property type="molecule type" value="Genomic_DNA"/>
</dbReference>
<dbReference type="InterPro" id="IPR035904">
    <property type="entry name" value="Chorismate_synth_AroC_sf"/>
</dbReference>
<dbReference type="PANTHER" id="PTHR21085:SF0">
    <property type="entry name" value="CHORISMATE SYNTHASE"/>
    <property type="match status" value="1"/>
</dbReference>
<dbReference type="FunFam" id="3.60.150.10:FF:000002">
    <property type="entry name" value="Chorismate synthase"/>
    <property type="match status" value="1"/>
</dbReference>
<feature type="binding site" evidence="11">
    <location>
        <begin position="126"/>
        <end position="128"/>
    </location>
    <ligand>
        <name>FMN</name>
        <dbReference type="ChEBI" id="CHEBI:58210"/>
    </ligand>
</feature>
<name>A0A7V1LNU2_CALAY</name>
<dbReference type="Pfam" id="PF01264">
    <property type="entry name" value="Chorismate_synt"/>
    <property type="match status" value="1"/>
</dbReference>
<feature type="binding site" evidence="11">
    <location>
        <position position="335"/>
    </location>
    <ligand>
        <name>FMN</name>
        <dbReference type="ChEBI" id="CHEBI:58210"/>
    </ligand>
</feature>
<dbReference type="PROSITE" id="PS00788">
    <property type="entry name" value="CHORISMATE_SYNTHASE_2"/>
    <property type="match status" value="1"/>
</dbReference>
<evidence type="ECO:0000256" key="8">
    <source>
        <dbReference type="ARBA" id="ARBA00022857"/>
    </source>
</evidence>
<feature type="binding site" evidence="11">
    <location>
        <begin position="249"/>
        <end position="250"/>
    </location>
    <ligand>
        <name>FMN</name>
        <dbReference type="ChEBI" id="CHEBI:58210"/>
    </ligand>
</feature>
<dbReference type="HAMAP" id="MF_00300">
    <property type="entry name" value="Chorismate_synth"/>
    <property type="match status" value="1"/>
</dbReference>
<sequence length="386" mass="42468">MRYFTAGESHGPGLMAVIEGLPANVPVNLARVNHELHRRQQGYGRGRRQQIEKDAVEILSGIRFEKTLGSPVSVLLRNRDWKNWTEIMAVGEGVSKKEVRRPRPGHADLSGALKYNFRDMRNVLERSSARETAMRVAVGALVREMLYLFDIEIHSHVLELGPVKADRSQMTSALSGNINEKADASPVRCLSEKGEREMIAAIDRAKQEGDTLGGVIEVIIRGLPPGLGSYVQWDRKLDAQLAMALMSVQAVKGVEVGLGFETARRPGSAVHDEIHYDRDKGFYHSSNNAGGIEGGMSTGEDIVLHIAKKPIPTLMKPLHSVDIDSKESYKAHVERSDVTAVPAAAVICEAVVAPVIANAFLEKFGRDTLEDIRGAYNAYLKRIEAF</sequence>
<dbReference type="EC" id="4.2.3.5" evidence="3 11"/>
<gene>
    <name evidence="11" type="primary">aroC</name>
    <name evidence="13" type="ORF">ENJ10_09660</name>
</gene>